<dbReference type="GeneID" id="64693156"/>
<organism evidence="1 2">
    <name type="scientific">Suillus discolor</name>
    <dbReference type="NCBI Taxonomy" id="1912936"/>
    <lineage>
        <taxon>Eukaryota</taxon>
        <taxon>Fungi</taxon>
        <taxon>Dikarya</taxon>
        <taxon>Basidiomycota</taxon>
        <taxon>Agaricomycotina</taxon>
        <taxon>Agaricomycetes</taxon>
        <taxon>Agaricomycetidae</taxon>
        <taxon>Boletales</taxon>
        <taxon>Suillineae</taxon>
        <taxon>Suillaceae</taxon>
        <taxon>Suillus</taxon>
    </lineage>
</organism>
<accession>A0A9P7FGP7</accession>
<proteinExistence type="predicted"/>
<comment type="caution">
    <text evidence="1">The sequence shown here is derived from an EMBL/GenBank/DDBJ whole genome shotgun (WGS) entry which is preliminary data.</text>
</comment>
<evidence type="ECO:0000313" key="1">
    <source>
        <dbReference type="EMBL" id="KAG2116712.1"/>
    </source>
</evidence>
<protein>
    <submittedName>
        <fullName evidence="1">Uncharacterized protein</fullName>
    </submittedName>
</protein>
<dbReference type="EMBL" id="JABBWM010000006">
    <property type="protein sequence ID" value="KAG2116712.1"/>
    <property type="molecule type" value="Genomic_DNA"/>
</dbReference>
<sequence length="118" mass="13178">DQGVELKPLTKLSEVFTDGLERGCVHVIIQHIPAVDRQLTYLKKSAGTPAAGTIPSAFSIKQDKQEYLCNRPRRAADPVPITLLKPIFAKFVDDCQNHQPTVCDNDFVWQLSQITCTQ</sequence>
<keyword evidence="2" id="KW-1185">Reference proteome</keyword>
<dbReference type="OrthoDB" id="2427869at2759"/>
<name>A0A9P7FGP7_9AGAM</name>
<reference evidence="1" key="1">
    <citation type="journal article" date="2020" name="New Phytol.">
        <title>Comparative genomics reveals dynamic genome evolution in host specialist ectomycorrhizal fungi.</title>
        <authorList>
            <person name="Lofgren L.A."/>
            <person name="Nguyen N.H."/>
            <person name="Vilgalys R."/>
            <person name="Ruytinx J."/>
            <person name="Liao H.L."/>
            <person name="Branco S."/>
            <person name="Kuo A."/>
            <person name="LaButti K."/>
            <person name="Lipzen A."/>
            <person name="Andreopoulos W."/>
            <person name="Pangilinan J."/>
            <person name="Riley R."/>
            <person name="Hundley H."/>
            <person name="Na H."/>
            <person name="Barry K."/>
            <person name="Grigoriev I.V."/>
            <person name="Stajich J.E."/>
            <person name="Kennedy P.G."/>
        </authorList>
    </citation>
    <scope>NUCLEOTIDE SEQUENCE</scope>
    <source>
        <strain evidence="1">FC423</strain>
    </source>
</reference>
<gene>
    <name evidence="1" type="ORF">F5147DRAFT_568276</name>
</gene>
<dbReference type="RefSeq" id="XP_041297811.1">
    <property type="nucleotide sequence ID" value="XM_041430897.1"/>
</dbReference>
<evidence type="ECO:0000313" key="2">
    <source>
        <dbReference type="Proteomes" id="UP000823399"/>
    </source>
</evidence>
<dbReference type="AlphaFoldDB" id="A0A9P7FGP7"/>
<dbReference type="Proteomes" id="UP000823399">
    <property type="component" value="Unassembled WGS sequence"/>
</dbReference>
<feature type="non-terminal residue" evidence="1">
    <location>
        <position position="1"/>
    </location>
</feature>